<dbReference type="InterPro" id="IPR036514">
    <property type="entry name" value="SGNH_hydro_sf"/>
</dbReference>
<comment type="similarity">
    <text evidence="1">Belongs to the 'GDSL' lipolytic enzyme family.</text>
</comment>
<dbReference type="PANTHER" id="PTHR22835">
    <property type="entry name" value="ZINC FINGER FYVE DOMAIN CONTAINING PROTEIN"/>
    <property type="match status" value="1"/>
</dbReference>
<proteinExistence type="inferred from homology"/>
<name>A0A443Q007_9MAGN</name>
<gene>
    <name evidence="6" type="ORF">CKAN_02574500</name>
</gene>
<evidence type="ECO:0000256" key="3">
    <source>
        <dbReference type="ARBA" id="ARBA00022801"/>
    </source>
</evidence>
<dbReference type="InterPro" id="IPR001087">
    <property type="entry name" value="GDSL"/>
</dbReference>
<dbReference type="EMBL" id="QPKB01000012">
    <property type="protein sequence ID" value="RWR96362.1"/>
    <property type="molecule type" value="Genomic_DNA"/>
</dbReference>
<protein>
    <submittedName>
        <fullName evidence="6">GDSL esterase/lipase</fullName>
    </submittedName>
</protein>
<dbReference type="GO" id="GO:0016788">
    <property type="term" value="F:hydrolase activity, acting on ester bonds"/>
    <property type="evidence" value="ECO:0007669"/>
    <property type="project" value="InterPro"/>
</dbReference>
<evidence type="ECO:0000256" key="5">
    <source>
        <dbReference type="SAM" id="SignalP"/>
    </source>
</evidence>
<dbReference type="Gene3D" id="3.40.50.1110">
    <property type="entry name" value="SGNH hydrolase"/>
    <property type="match status" value="2"/>
</dbReference>
<feature type="signal peptide" evidence="5">
    <location>
        <begin position="1"/>
        <end position="20"/>
    </location>
</feature>
<sequence length="738" mass="80939">MASSPFCCVFIFCILQTVSGSGLYRSILSFGDSFADTGNFLISVPSYTYLAKLPYGQTYFGHPTGRFSDGRLIVDFIAEAYGLPNLPPYLASLHQHRVHSQQGVNFAVAGATALDPAFFQEGNVTTKVRSNDSLSVQMGWFEQFKSSLCQTTQECTDYLGKSLFLLGEIGGNDYDYSLFQGLSIAEVRTFVPKVVQAISAATSRLIEQGAVDLVVPGIPPIGCFPYHLTIFSSPKKEDYDPRNGCLKALNGFSKYHNSVLQTALEKLRQKYSHANIIYADYYGAAMRFFHSPKHFGFTNVHSACCGQGGLYNFNGSALCGAPTSTICADPSTFVSWDGIHFTEAASRIIANGMLEGLYTTPPMTLPHQEFNHGFFCIHRAVSGSGPYRSIFSFGDALADTGNFLISGPFGYPFVDRLPYGQTYFGHPTGRFSDGRLIVDFIAEAYGLPKLPPYLASLHHHRVDFRQGVNFAVAGATALDPAFFQERDIATVMWTNNSLSIQMGWFEQFKSSLCHTTQECADYFAKSLFLVGEIGGNDYNYAFLQGLSIEHVRTFVPEVVQAIAAATSILIEQGAVELVVPGNLPIGCSPGYLTLFSSSKKEDYNPRNGCLKALNGLSKYHNTFLQAALENLREKHPHVKIIYADYYGAAMRFFNYPQHFGFTNLHSACCGGGGPSNFNGSALCGATGSTVCIDPSTFASWDGIHLTEAAYRTIADGMIEGFYTTPPMTFPHQEIHHRL</sequence>
<dbReference type="STRING" id="337451.A0A443Q007"/>
<dbReference type="FunFam" id="3.40.50.1110:FF:000003">
    <property type="entry name" value="GDSL esterase/lipase APG"/>
    <property type="match status" value="2"/>
</dbReference>
<evidence type="ECO:0000313" key="6">
    <source>
        <dbReference type="EMBL" id="RWR96362.1"/>
    </source>
</evidence>
<evidence type="ECO:0000256" key="1">
    <source>
        <dbReference type="ARBA" id="ARBA00008668"/>
    </source>
</evidence>
<dbReference type="OrthoDB" id="1600564at2759"/>
<evidence type="ECO:0000256" key="2">
    <source>
        <dbReference type="ARBA" id="ARBA00022729"/>
    </source>
</evidence>
<feature type="chain" id="PRO_5019229465" evidence="5">
    <location>
        <begin position="21"/>
        <end position="738"/>
    </location>
</feature>
<keyword evidence="2 5" id="KW-0732">Signal</keyword>
<dbReference type="AlphaFoldDB" id="A0A443Q007"/>
<keyword evidence="3" id="KW-0378">Hydrolase</keyword>
<organism evidence="6 7">
    <name type="scientific">Cinnamomum micranthum f. kanehirae</name>
    <dbReference type="NCBI Taxonomy" id="337451"/>
    <lineage>
        <taxon>Eukaryota</taxon>
        <taxon>Viridiplantae</taxon>
        <taxon>Streptophyta</taxon>
        <taxon>Embryophyta</taxon>
        <taxon>Tracheophyta</taxon>
        <taxon>Spermatophyta</taxon>
        <taxon>Magnoliopsida</taxon>
        <taxon>Magnoliidae</taxon>
        <taxon>Laurales</taxon>
        <taxon>Lauraceae</taxon>
        <taxon>Cinnamomum</taxon>
    </lineage>
</organism>
<dbReference type="SUPFAM" id="SSF52266">
    <property type="entry name" value="SGNH hydrolase"/>
    <property type="match status" value="2"/>
</dbReference>
<evidence type="ECO:0000313" key="7">
    <source>
        <dbReference type="Proteomes" id="UP000283530"/>
    </source>
</evidence>
<dbReference type="InterPro" id="IPR035669">
    <property type="entry name" value="SGNH_plant_lipase-like"/>
</dbReference>
<comment type="caution">
    <text evidence="6">The sequence shown here is derived from an EMBL/GenBank/DDBJ whole genome shotgun (WGS) entry which is preliminary data.</text>
</comment>
<evidence type="ECO:0000256" key="4">
    <source>
        <dbReference type="ARBA" id="ARBA00023180"/>
    </source>
</evidence>
<dbReference type="PANTHER" id="PTHR22835:SF659">
    <property type="entry name" value="GDSL LIPASE_ACYLHYDROLASE, PUTATIVE (AFU_ORTHOLOGUE AFUA_2G00510)-RELATED"/>
    <property type="match status" value="1"/>
</dbReference>
<dbReference type="CDD" id="cd01837">
    <property type="entry name" value="SGNH_plant_lipase_like"/>
    <property type="match status" value="2"/>
</dbReference>
<dbReference type="Proteomes" id="UP000283530">
    <property type="component" value="Unassembled WGS sequence"/>
</dbReference>
<keyword evidence="7" id="KW-1185">Reference proteome</keyword>
<reference evidence="6 7" key="1">
    <citation type="journal article" date="2019" name="Nat. Plants">
        <title>Stout camphor tree genome fills gaps in understanding of flowering plant genome evolution.</title>
        <authorList>
            <person name="Chaw S.M."/>
            <person name="Liu Y.C."/>
            <person name="Wu Y.W."/>
            <person name="Wang H.Y."/>
            <person name="Lin C.I."/>
            <person name="Wu C.S."/>
            <person name="Ke H.M."/>
            <person name="Chang L.Y."/>
            <person name="Hsu C.Y."/>
            <person name="Yang H.T."/>
            <person name="Sudianto E."/>
            <person name="Hsu M.H."/>
            <person name="Wu K.P."/>
            <person name="Wang L.N."/>
            <person name="Leebens-Mack J.H."/>
            <person name="Tsai I.J."/>
        </authorList>
    </citation>
    <scope>NUCLEOTIDE SEQUENCE [LARGE SCALE GENOMIC DNA]</scope>
    <source>
        <strain evidence="7">cv. Chaw 1501</strain>
        <tissue evidence="6">Young leaves</tissue>
    </source>
</reference>
<dbReference type="Pfam" id="PF00657">
    <property type="entry name" value="Lipase_GDSL"/>
    <property type="match status" value="2"/>
</dbReference>
<accession>A0A443Q007</accession>
<keyword evidence="4" id="KW-0325">Glycoprotein</keyword>